<dbReference type="Proteomes" id="UP001149163">
    <property type="component" value="Unassembled WGS sequence"/>
</dbReference>
<reference evidence="1" key="1">
    <citation type="submission" date="2022-11" db="EMBL/GenBank/DDBJ databases">
        <authorList>
            <person name="Petersen C."/>
        </authorList>
    </citation>
    <scope>NUCLEOTIDE SEQUENCE</scope>
    <source>
        <strain evidence="1">IBT 26290</strain>
    </source>
</reference>
<reference evidence="1" key="2">
    <citation type="journal article" date="2023" name="IMA Fungus">
        <title>Comparative genomic study of the Penicillium genus elucidates a diverse pangenome and 15 lateral gene transfer events.</title>
        <authorList>
            <person name="Petersen C."/>
            <person name="Sorensen T."/>
            <person name="Nielsen M.R."/>
            <person name="Sondergaard T.E."/>
            <person name="Sorensen J.L."/>
            <person name="Fitzpatrick D.A."/>
            <person name="Frisvad J.C."/>
            <person name="Nielsen K.L."/>
        </authorList>
    </citation>
    <scope>NUCLEOTIDE SEQUENCE</scope>
    <source>
        <strain evidence="1">IBT 26290</strain>
    </source>
</reference>
<dbReference type="GeneID" id="81428266"/>
<comment type="caution">
    <text evidence="1">The sequence shown here is derived from an EMBL/GenBank/DDBJ whole genome shotgun (WGS) entry which is preliminary data.</text>
</comment>
<dbReference type="EMBL" id="JAPQKN010000004">
    <property type="protein sequence ID" value="KAJ5159961.1"/>
    <property type="molecule type" value="Genomic_DNA"/>
</dbReference>
<sequence length="61" mass="6457">MEAVQMVKGVEEAENQLSYLRSSSAVQCQLKRTPTAPGLEVRSVDAVCGGGSPRPTPPKSQ</sequence>
<evidence type="ECO:0000313" key="2">
    <source>
        <dbReference type="Proteomes" id="UP001149163"/>
    </source>
</evidence>
<dbReference type="RefSeq" id="XP_056541519.1">
    <property type="nucleotide sequence ID" value="XM_056689090.1"/>
</dbReference>
<evidence type="ECO:0000313" key="1">
    <source>
        <dbReference type="EMBL" id="KAJ5159961.1"/>
    </source>
</evidence>
<proteinExistence type="predicted"/>
<organism evidence="1 2">
    <name type="scientific">Penicillium canariense</name>
    <dbReference type="NCBI Taxonomy" id="189055"/>
    <lineage>
        <taxon>Eukaryota</taxon>
        <taxon>Fungi</taxon>
        <taxon>Dikarya</taxon>
        <taxon>Ascomycota</taxon>
        <taxon>Pezizomycotina</taxon>
        <taxon>Eurotiomycetes</taxon>
        <taxon>Eurotiomycetidae</taxon>
        <taxon>Eurotiales</taxon>
        <taxon>Aspergillaceae</taxon>
        <taxon>Penicillium</taxon>
    </lineage>
</organism>
<accession>A0A9W9LK51</accession>
<dbReference type="AlphaFoldDB" id="A0A9W9LK51"/>
<name>A0A9W9LK51_9EURO</name>
<keyword evidence="2" id="KW-1185">Reference proteome</keyword>
<protein>
    <submittedName>
        <fullName evidence="1">Uncharacterized protein</fullName>
    </submittedName>
</protein>
<gene>
    <name evidence="1" type="ORF">N7482_006965</name>
</gene>